<proteinExistence type="predicted"/>
<keyword evidence="3" id="KW-0812">Transmembrane</keyword>
<dbReference type="PANTHER" id="PTHR45138">
    <property type="entry name" value="REGULATORY COMPONENTS OF SENSORY TRANSDUCTION SYSTEM"/>
    <property type="match status" value="1"/>
</dbReference>
<dbReference type="EC" id="2.7.7.65" evidence="1"/>
<comment type="caution">
    <text evidence="6">The sequence shown here is derived from an EMBL/GenBank/DDBJ whole genome shotgun (WGS) entry which is preliminary data.</text>
</comment>
<protein>
    <recommendedName>
        <fullName evidence="1">diguanylate cyclase</fullName>
        <ecNumber evidence="1">2.7.7.65</ecNumber>
    </recommendedName>
</protein>
<feature type="signal peptide" evidence="4">
    <location>
        <begin position="1"/>
        <end position="27"/>
    </location>
</feature>
<dbReference type="InterPro" id="IPR050469">
    <property type="entry name" value="Diguanylate_Cyclase"/>
</dbReference>
<dbReference type="NCBIfam" id="TIGR00254">
    <property type="entry name" value="GGDEF"/>
    <property type="match status" value="1"/>
</dbReference>
<organism evidence="6 7">
    <name type="scientific">Alteromonas halophila</name>
    <dbReference type="NCBI Taxonomy" id="516698"/>
    <lineage>
        <taxon>Bacteria</taxon>
        <taxon>Pseudomonadati</taxon>
        <taxon>Pseudomonadota</taxon>
        <taxon>Gammaproteobacteria</taxon>
        <taxon>Alteromonadales</taxon>
        <taxon>Alteromonadaceae</taxon>
        <taxon>Alteromonas/Salinimonas group</taxon>
        <taxon>Alteromonas</taxon>
    </lineage>
</organism>
<evidence type="ECO:0000313" key="6">
    <source>
        <dbReference type="EMBL" id="GGW78321.1"/>
    </source>
</evidence>
<evidence type="ECO:0000256" key="1">
    <source>
        <dbReference type="ARBA" id="ARBA00012528"/>
    </source>
</evidence>
<dbReference type="Pfam" id="PF00990">
    <property type="entry name" value="GGDEF"/>
    <property type="match status" value="1"/>
</dbReference>
<keyword evidence="4" id="KW-0732">Signal</keyword>
<evidence type="ECO:0000313" key="7">
    <source>
        <dbReference type="Proteomes" id="UP000631300"/>
    </source>
</evidence>
<dbReference type="Pfam" id="PF07695">
    <property type="entry name" value="7TMR-DISM_7TM"/>
    <property type="match status" value="1"/>
</dbReference>
<feature type="transmembrane region" description="Helical" evidence="3">
    <location>
        <begin position="313"/>
        <end position="335"/>
    </location>
</feature>
<dbReference type="InterPro" id="IPR029787">
    <property type="entry name" value="Nucleotide_cyclase"/>
</dbReference>
<name>A0A918JF89_9ALTE</name>
<gene>
    <name evidence="6" type="ORF">GCM10007391_08620</name>
</gene>
<feature type="transmembrane region" description="Helical" evidence="3">
    <location>
        <begin position="230"/>
        <end position="249"/>
    </location>
</feature>
<dbReference type="Proteomes" id="UP000631300">
    <property type="component" value="Unassembled WGS sequence"/>
</dbReference>
<dbReference type="RefSeq" id="WP_189403875.1">
    <property type="nucleotide sequence ID" value="NZ_BMXP01000002.1"/>
</dbReference>
<evidence type="ECO:0000256" key="2">
    <source>
        <dbReference type="ARBA" id="ARBA00034247"/>
    </source>
</evidence>
<feature type="transmembrane region" description="Helical" evidence="3">
    <location>
        <begin position="199"/>
        <end position="218"/>
    </location>
</feature>
<sequence>MGSTGGTFWRLLLIFTFCAVFSAHSLATCTIAEPVQIEAGQPVKLKLGEQRLTLQCNIEEVSVLHFPMDIVSQAALVDETGQVFAPLRGARKSFVLPIGNYTVFLDITASRARYLSPQVDTAATAQFRNSIHLIMMSLFTGFCVALALYVGMLGRSIKNTGFYAYSAYITCAATFFVLQEGVLNAVLPYSVLLNSIENKLLFAGLTVVTAQRFIDRLLDFPTLLKPWPRNLLNVSALGVLMLAVVQLIVPFTFSIVLSQIMGTLTLMIIVGIILATVLAVKQQVHCARLVLLALCIMFVAMVLRVYLHELSPFLHRYALIIAVAIEALILAVAAAEKVKRLDEDKNRAYRRASMDPLCPVLNRRGWETAAQSVLDTHRTDGGYLCLIFIDLDKFKQINDTLGHATGDQTLAIVAQILNHLCRQQDLVGRYGGDEFVVLALCHTERQAERLLARINRRFSSLTINVDTLSIPIEASIGSQIVKAPQTDLAALLHAADMAMYEIKRTRRSPEVSADIQA</sequence>
<reference evidence="6" key="2">
    <citation type="submission" date="2020-09" db="EMBL/GenBank/DDBJ databases">
        <authorList>
            <person name="Sun Q."/>
            <person name="Kim S."/>
        </authorList>
    </citation>
    <scope>NUCLEOTIDE SEQUENCE</scope>
    <source>
        <strain evidence="6">KCTC 22164</strain>
    </source>
</reference>
<dbReference type="PANTHER" id="PTHR45138:SF9">
    <property type="entry name" value="DIGUANYLATE CYCLASE DGCM-RELATED"/>
    <property type="match status" value="1"/>
</dbReference>
<dbReference type="InterPro" id="IPR011623">
    <property type="entry name" value="7TMR_DISM_rcpt_extracell_dom1"/>
</dbReference>
<dbReference type="EMBL" id="BMXP01000002">
    <property type="protein sequence ID" value="GGW78321.1"/>
    <property type="molecule type" value="Genomic_DNA"/>
</dbReference>
<keyword evidence="3" id="KW-0472">Membrane</keyword>
<dbReference type="Gene3D" id="3.30.70.270">
    <property type="match status" value="1"/>
</dbReference>
<feature type="transmembrane region" description="Helical" evidence="3">
    <location>
        <begin position="162"/>
        <end position="179"/>
    </location>
</feature>
<comment type="catalytic activity">
    <reaction evidence="2">
        <text>2 GTP = 3',3'-c-di-GMP + 2 diphosphate</text>
        <dbReference type="Rhea" id="RHEA:24898"/>
        <dbReference type="ChEBI" id="CHEBI:33019"/>
        <dbReference type="ChEBI" id="CHEBI:37565"/>
        <dbReference type="ChEBI" id="CHEBI:58805"/>
        <dbReference type="EC" id="2.7.7.65"/>
    </reaction>
</comment>
<keyword evidence="3" id="KW-1133">Transmembrane helix</keyword>
<feature type="transmembrane region" description="Helical" evidence="3">
    <location>
        <begin position="131"/>
        <end position="150"/>
    </location>
</feature>
<feature type="transmembrane region" description="Helical" evidence="3">
    <location>
        <begin position="287"/>
        <end position="307"/>
    </location>
</feature>
<dbReference type="SUPFAM" id="SSF55073">
    <property type="entry name" value="Nucleotide cyclase"/>
    <property type="match status" value="1"/>
</dbReference>
<feature type="domain" description="GGDEF" evidence="5">
    <location>
        <begin position="382"/>
        <end position="515"/>
    </location>
</feature>
<evidence type="ECO:0000256" key="4">
    <source>
        <dbReference type="SAM" id="SignalP"/>
    </source>
</evidence>
<dbReference type="InterPro" id="IPR000160">
    <property type="entry name" value="GGDEF_dom"/>
</dbReference>
<dbReference type="PROSITE" id="PS50887">
    <property type="entry name" value="GGDEF"/>
    <property type="match status" value="1"/>
</dbReference>
<evidence type="ECO:0000259" key="5">
    <source>
        <dbReference type="PROSITE" id="PS50887"/>
    </source>
</evidence>
<dbReference type="AlphaFoldDB" id="A0A918JF89"/>
<feature type="chain" id="PRO_5036964561" description="diguanylate cyclase" evidence="4">
    <location>
        <begin position="28"/>
        <end position="517"/>
    </location>
</feature>
<keyword evidence="7" id="KW-1185">Reference proteome</keyword>
<feature type="transmembrane region" description="Helical" evidence="3">
    <location>
        <begin position="255"/>
        <end position="280"/>
    </location>
</feature>
<dbReference type="CDD" id="cd01949">
    <property type="entry name" value="GGDEF"/>
    <property type="match status" value="1"/>
</dbReference>
<dbReference type="SMART" id="SM00267">
    <property type="entry name" value="GGDEF"/>
    <property type="match status" value="1"/>
</dbReference>
<dbReference type="GO" id="GO:0052621">
    <property type="term" value="F:diguanylate cyclase activity"/>
    <property type="evidence" value="ECO:0007669"/>
    <property type="project" value="UniProtKB-EC"/>
</dbReference>
<dbReference type="InterPro" id="IPR043128">
    <property type="entry name" value="Rev_trsase/Diguanyl_cyclase"/>
</dbReference>
<accession>A0A918JF89</accession>
<reference evidence="6" key="1">
    <citation type="journal article" date="2014" name="Int. J. Syst. Evol. Microbiol.">
        <title>Complete genome sequence of Corynebacterium casei LMG S-19264T (=DSM 44701T), isolated from a smear-ripened cheese.</title>
        <authorList>
            <consortium name="US DOE Joint Genome Institute (JGI-PGF)"/>
            <person name="Walter F."/>
            <person name="Albersmeier A."/>
            <person name="Kalinowski J."/>
            <person name="Ruckert C."/>
        </authorList>
    </citation>
    <scope>NUCLEOTIDE SEQUENCE</scope>
    <source>
        <strain evidence="6">KCTC 22164</strain>
    </source>
</reference>
<evidence type="ECO:0000256" key="3">
    <source>
        <dbReference type="SAM" id="Phobius"/>
    </source>
</evidence>